<evidence type="ECO:0000256" key="3">
    <source>
        <dbReference type="ARBA" id="ARBA00022448"/>
    </source>
</evidence>
<feature type="transmembrane region" description="Helical" evidence="9">
    <location>
        <begin position="652"/>
        <end position="673"/>
    </location>
</feature>
<evidence type="ECO:0000313" key="11">
    <source>
        <dbReference type="EMBL" id="CAD7280845.1"/>
    </source>
</evidence>
<dbReference type="InterPro" id="IPR043926">
    <property type="entry name" value="ABCG_dom"/>
</dbReference>
<dbReference type="InterPro" id="IPR050352">
    <property type="entry name" value="ABCG_transporters"/>
</dbReference>
<evidence type="ECO:0000259" key="10">
    <source>
        <dbReference type="PROSITE" id="PS50893"/>
    </source>
</evidence>
<evidence type="ECO:0000256" key="5">
    <source>
        <dbReference type="ARBA" id="ARBA00022741"/>
    </source>
</evidence>
<keyword evidence="6" id="KW-0067">ATP-binding</keyword>
<dbReference type="EMBL" id="CAJPEX010002438">
    <property type="protein sequence ID" value="CAG0920997.1"/>
    <property type="molecule type" value="Genomic_DNA"/>
</dbReference>
<keyword evidence="3" id="KW-0813">Transport</keyword>
<dbReference type="GO" id="GO:0005524">
    <property type="term" value="F:ATP binding"/>
    <property type="evidence" value="ECO:0007669"/>
    <property type="project" value="UniProtKB-KW"/>
</dbReference>
<evidence type="ECO:0000256" key="6">
    <source>
        <dbReference type="ARBA" id="ARBA00022840"/>
    </source>
</evidence>
<keyword evidence="5" id="KW-0547">Nucleotide-binding</keyword>
<dbReference type="GO" id="GO:0140359">
    <property type="term" value="F:ABC-type transporter activity"/>
    <property type="evidence" value="ECO:0007669"/>
    <property type="project" value="InterPro"/>
</dbReference>
<evidence type="ECO:0000256" key="7">
    <source>
        <dbReference type="ARBA" id="ARBA00022989"/>
    </source>
</evidence>
<organism evidence="11">
    <name type="scientific">Notodromas monacha</name>
    <dbReference type="NCBI Taxonomy" id="399045"/>
    <lineage>
        <taxon>Eukaryota</taxon>
        <taxon>Metazoa</taxon>
        <taxon>Ecdysozoa</taxon>
        <taxon>Arthropoda</taxon>
        <taxon>Crustacea</taxon>
        <taxon>Oligostraca</taxon>
        <taxon>Ostracoda</taxon>
        <taxon>Podocopa</taxon>
        <taxon>Podocopida</taxon>
        <taxon>Cypridocopina</taxon>
        <taxon>Cypridoidea</taxon>
        <taxon>Cyprididae</taxon>
        <taxon>Notodromas</taxon>
    </lineage>
</organism>
<feature type="domain" description="ABC transporter" evidence="10">
    <location>
        <begin position="184"/>
        <end position="464"/>
    </location>
</feature>
<reference evidence="11" key="1">
    <citation type="submission" date="2020-11" db="EMBL/GenBank/DDBJ databases">
        <authorList>
            <person name="Tran Van P."/>
        </authorList>
    </citation>
    <scope>NUCLEOTIDE SEQUENCE</scope>
</reference>
<feature type="transmembrane region" description="Helical" evidence="9">
    <location>
        <begin position="620"/>
        <end position="646"/>
    </location>
</feature>
<dbReference type="OrthoDB" id="66620at2759"/>
<evidence type="ECO:0000256" key="4">
    <source>
        <dbReference type="ARBA" id="ARBA00022692"/>
    </source>
</evidence>
<accession>A0A7R9BVI5</accession>
<dbReference type="Pfam" id="PF19055">
    <property type="entry name" value="ABC2_membrane_7"/>
    <property type="match status" value="1"/>
</dbReference>
<evidence type="ECO:0000256" key="1">
    <source>
        <dbReference type="ARBA" id="ARBA00004141"/>
    </source>
</evidence>
<evidence type="ECO:0000256" key="8">
    <source>
        <dbReference type="ARBA" id="ARBA00023136"/>
    </source>
</evidence>
<proteinExistence type="inferred from homology"/>
<dbReference type="GO" id="GO:0030659">
    <property type="term" value="C:cytoplasmic vesicle membrane"/>
    <property type="evidence" value="ECO:0007669"/>
    <property type="project" value="TreeGrafter"/>
</dbReference>
<comment type="subcellular location">
    <subcellularLocation>
        <location evidence="1">Membrane</location>
        <topology evidence="1">Multi-pass membrane protein</topology>
    </subcellularLocation>
</comment>
<feature type="transmembrane region" description="Helical" evidence="9">
    <location>
        <begin position="742"/>
        <end position="761"/>
    </location>
</feature>
<sequence>MKPRDPEAARDPVCHIAVNQFKSGSFNQLRRVNAQAAQLRTRSGLRIRAASGSNKADYHETNQQQALLDETALIPPIRYGQSLGSGRRKCKVLMIGLLLSRIPLKCQKIQTRKQNMHQNSDYLGEIIALNWFSHLQPGYPLIPVGRRPAISTIDDIGITLTWRDLNVYVPNKKIRVWDHNSGGKNKPEVRKLPPFKRVVNNITGSVKPGSLLAVMGSSGAGKSTFLQAIANRYANKVIVDGQVLVNGQTMTKKMADFSGFVYQDDVFIPTLTAREHLTIMASLKLDRRTSEYQKKIRVEELLQELGLRGCQESRIGELFTASLKLDRRTSEYQKKIRVEELLQELGLRGCQESRIGEFSKSGALSGGERKRLAFAVEILSDPPVLFCDELTTGLDSFNALLLIGMLKDMAAKGKTVICTIHQPSSEVFEVFDQIMLLAEGRTAFLGSSFECMHLGHKCPSTFNPADYYIHTLSVVPGQELKSRDILKRICDSFAVSSYAGEINSIVQYFGNVNLCSSDSGLLAVCIGFIYMGLTLNQKGIQDTEGCIFVFLTESSFLSTYAVIQVFPAELLVFTREYRNAVYRLDAYYLSKAVSLIPGFVVEPLLFTTIAYFMAGMRSGFYSFFMTALNIIIVANISCAAGCFFSATFETVNMIVIVLTPFMFSQVVTGGFFLNLRSIPWFLHWVQYLSWFRYSNEAMSIIQWEGIEKIECEFSEVDVPCMRNGTQVLAKYGFEASMFSQDFLLLFLLFIAFHVLGFVMLWRRSAVKSIPWFLHWVQYLSWFRYSNEAMSIIQWEGIEKIECEFSEVDVPCMRNGTQVLAKYGFEASMFSQDFLLLFLLFIAFHVLGFVMLWRRSAVKEQQKTRYNTEVLVYQFRVLEQPISSRRLER</sequence>
<comment type="similarity">
    <text evidence="2">Belongs to the ABC transporter superfamily. ABCG family. Eye pigment precursor importer (TC 3.A.1.204) subfamily.</text>
</comment>
<name>A0A7R9BVI5_9CRUS</name>
<dbReference type="InterPro" id="IPR013525">
    <property type="entry name" value="ABC2_TM"/>
</dbReference>
<keyword evidence="8 9" id="KW-0472">Membrane</keyword>
<dbReference type="PANTHER" id="PTHR48041:SF139">
    <property type="entry name" value="PROTEIN SCARLET"/>
    <property type="match status" value="1"/>
</dbReference>
<dbReference type="PROSITE" id="PS00211">
    <property type="entry name" value="ABC_TRANSPORTER_1"/>
    <property type="match status" value="1"/>
</dbReference>
<evidence type="ECO:0000256" key="9">
    <source>
        <dbReference type="SAM" id="Phobius"/>
    </source>
</evidence>
<dbReference type="EMBL" id="OA884475">
    <property type="protein sequence ID" value="CAD7280845.1"/>
    <property type="molecule type" value="Genomic_DNA"/>
</dbReference>
<dbReference type="GO" id="GO:0005886">
    <property type="term" value="C:plasma membrane"/>
    <property type="evidence" value="ECO:0007669"/>
    <property type="project" value="TreeGrafter"/>
</dbReference>
<dbReference type="InterPro" id="IPR003593">
    <property type="entry name" value="AAA+_ATPase"/>
</dbReference>
<protein>
    <recommendedName>
        <fullName evidence="10">ABC transporter domain-containing protein</fullName>
    </recommendedName>
</protein>
<dbReference type="GO" id="GO:0016887">
    <property type="term" value="F:ATP hydrolysis activity"/>
    <property type="evidence" value="ECO:0007669"/>
    <property type="project" value="InterPro"/>
</dbReference>
<evidence type="ECO:0000256" key="2">
    <source>
        <dbReference type="ARBA" id="ARBA00005814"/>
    </source>
</evidence>
<dbReference type="AlphaFoldDB" id="A0A7R9BVI5"/>
<evidence type="ECO:0000313" key="12">
    <source>
        <dbReference type="Proteomes" id="UP000678499"/>
    </source>
</evidence>
<dbReference type="SUPFAM" id="SSF52540">
    <property type="entry name" value="P-loop containing nucleoside triphosphate hydrolases"/>
    <property type="match status" value="1"/>
</dbReference>
<dbReference type="InterPro" id="IPR027417">
    <property type="entry name" value="P-loop_NTPase"/>
</dbReference>
<dbReference type="PANTHER" id="PTHR48041">
    <property type="entry name" value="ABC TRANSPORTER G FAMILY MEMBER 28"/>
    <property type="match status" value="1"/>
</dbReference>
<dbReference type="Pfam" id="PF00005">
    <property type="entry name" value="ABC_tran"/>
    <property type="match status" value="1"/>
</dbReference>
<feature type="non-terminal residue" evidence="11">
    <location>
        <position position="888"/>
    </location>
</feature>
<gene>
    <name evidence="11" type="ORF">NMOB1V02_LOCUS8502</name>
</gene>
<dbReference type="InterPro" id="IPR003439">
    <property type="entry name" value="ABC_transporter-like_ATP-bd"/>
</dbReference>
<keyword evidence="4 9" id="KW-0812">Transmembrane</keyword>
<keyword evidence="12" id="KW-1185">Reference proteome</keyword>
<dbReference type="SMART" id="SM00382">
    <property type="entry name" value="AAA"/>
    <property type="match status" value="1"/>
</dbReference>
<feature type="transmembrane region" description="Helical" evidence="9">
    <location>
        <begin position="586"/>
        <end position="613"/>
    </location>
</feature>
<dbReference type="PROSITE" id="PS50893">
    <property type="entry name" value="ABC_TRANSPORTER_2"/>
    <property type="match status" value="1"/>
</dbReference>
<dbReference type="Gene3D" id="3.40.50.300">
    <property type="entry name" value="P-loop containing nucleotide triphosphate hydrolases"/>
    <property type="match status" value="2"/>
</dbReference>
<feature type="transmembrane region" description="Helical" evidence="9">
    <location>
        <begin position="833"/>
        <end position="852"/>
    </location>
</feature>
<dbReference type="InterPro" id="IPR017871">
    <property type="entry name" value="ABC_transporter-like_CS"/>
</dbReference>
<dbReference type="Proteomes" id="UP000678499">
    <property type="component" value="Unassembled WGS sequence"/>
</dbReference>
<dbReference type="Pfam" id="PF01061">
    <property type="entry name" value="ABC2_membrane"/>
    <property type="match status" value="1"/>
</dbReference>
<keyword evidence="7 9" id="KW-1133">Transmembrane helix</keyword>